<evidence type="ECO:0000313" key="2">
    <source>
        <dbReference type="EMBL" id="SHO78646.1"/>
    </source>
</evidence>
<protein>
    <recommendedName>
        <fullName evidence="4">Mediator complex subunit 11</fullName>
    </recommendedName>
</protein>
<dbReference type="VEuPathDB" id="FungiDB:MSYG_2993"/>
<dbReference type="OrthoDB" id="3361633at2759"/>
<evidence type="ECO:0000313" key="3">
    <source>
        <dbReference type="Proteomes" id="UP000186303"/>
    </source>
</evidence>
<accession>A0A1M8A833</accession>
<feature type="compositionally biased region" description="Low complexity" evidence="1">
    <location>
        <begin position="11"/>
        <end position="21"/>
    </location>
</feature>
<keyword evidence="3" id="KW-1185">Reference proteome</keyword>
<dbReference type="Proteomes" id="UP000186303">
    <property type="component" value="Chromosome 4"/>
</dbReference>
<dbReference type="EMBL" id="LT671824">
    <property type="protein sequence ID" value="SHO78646.1"/>
    <property type="molecule type" value="Genomic_DNA"/>
</dbReference>
<dbReference type="AlphaFoldDB" id="A0A1M8A833"/>
<feature type="compositionally biased region" description="Pro residues" evidence="1">
    <location>
        <begin position="1"/>
        <end position="10"/>
    </location>
</feature>
<sequence>MSGAPTPPAGEPTALLPALPDPTHTVSISESLDSLSSIHLPQTQRAMDELFNRITYSLANEADATSVYGALDRAEKQLASLAQYLTTSGLAGLPVCKDHELSLDDIVATSRRLFEERARMNEATTLVSSIFSPL</sequence>
<evidence type="ECO:0008006" key="4">
    <source>
        <dbReference type="Google" id="ProtNLM"/>
    </source>
</evidence>
<organism evidence="2 3">
    <name type="scientific">Malassezia sympodialis (strain ATCC 42132)</name>
    <name type="common">Atopic eczema-associated yeast</name>
    <dbReference type="NCBI Taxonomy" id="1230383"/>
    <lineage>
        <taxon>Eukaryota</taxon>
        <taxon>Fungi</taxon>
        <taxon>Dikarya</taxon>
        <taxon>Basidiomycota</taxon>
        <taxon>Ustilaginomycotina</taxon>
        <taxon>Malasseziomycetes</taxon>
        <taxon>Malasseziales</taxon>
        <taxon>Malasseziaceae</taxon>
        <taxon>Malassezia</taxon>
    </lineage>
</organism>
<gene>
    <name evidence="2" type="ORF">MSYG_2993</name>
</gene>
<proteinExistence type="predicted"/>
<reference evidence="3" key="1">
    <citation type="journal article" date="2017" name="Nucleic Acids Res.">
        <title>Proteogenomics produces comprehensive and highly accurate protein-coding gene annotation in a complete genome assembly of Malassezia sympodialis.</title>
        <authorList>
            <person name="Zhu Y."/>
            <person name="Engstroem P.G."/>
            <person name="Tellgren-Roth C."/>
            <person name="Baudo C.D."/>
            <person name="Kennell J.C."/>
            <person name="Sun S."/>
            <person name="Billmyre R.B."/>
            <person name="Schroeder M.S."/>
            <person name="Andersson A."/>
            <person name="Holm T."/>
            <person name="Sigurgeirsson B."/>
            <person name="Wu G."/>
            <person name="Sankaranarayanan S.R."/>
            <person name="Siddharthan R."/>
            <person name="Sanyal K."/>
            <person name="Lundeberg J."/>
            <person name="Nystedt B."/>
            <person name="Boekhout T."/>
            <person name="Dawson T.L. Jr."/>
            <person name="Heitman J."/>
            <person name="Scheynius A."/>
            <person name="Lehtioe J."/>
        </authorList>
    </citation>
    <scope>NUCLEOTIDE SEQUENCE [LARGE SCALE GENOMIC DNA]</scope>
    <source>
        <strain evidence="3">ATCC 42132</strain>
    </source>
</reference>
<feature type="region of interest" description="Disordered" evidence="1">
    <location>
        <begin position="1"/>
        <end position="21"/>
    </location>
</feature>
<evidence type="ECO:0000256" key="1">
    <source>
        <dbReference type="SAM" id="MobiDB-lite"/>
    </source>
</evidence>
<name>A0A1M8A833_MALS4</name>